<keyword evidence="2" id="KW-0963">Cytoplasm</keyword>
<dbReference type="GO" id="GO:0005856">
    <property type="term" value="C:cytoskeleton"/>
    <property type="evidence" value="ECO:0007669"/>
    <property type="project" value="UniProtKB-SubCell"/>
</dbReference>
<dbReference type="GO" id="GO:0005524">
    <property type="term" value="F:ATP binding"/>
    <property type="evidence" value="ECO:0007669"/>
    <property type="project" value="UniProtKB-KW"/>
</dbReference>
<dbReference type="Gene3D" id="3.30.420.40">
    <property type="match status" value="4"/>
</dbReference>
<dbReference type="AlphaFoldDB" id="A0A183C6T4"/>
<accession>A0A183C6T4</accession>
<keyword evidence="5" id="KW-0206">Cytoskeleton</keyword>
<dbReference type="SUPFAM" id="SSF53067">
    <property type="entry name" value="Actin-like ATPase domain"/>
    <property type="match status" value="2"/>
</dbReference>
<keyword evidence="4" id="KW-0067">ATP-binding</keyword>
<dbReference type="WBParaSite" id="GPLIN_000858000">
    <property type="protein sequence ID" value="GPLIN_000858000"/>
    <property type="gene ID" value="GPLIN_000858000"/>
</dbReference>
<dbReference type="PANTHER" id="PTHR11937">
    <property type="entry name" value="ACTIN"/>
    <property type="match status" value="1"/>
</dbReference>
<dbReference type="FunFam" id="3.30.420.40:FF:000205">
    <property type="entry name" value="Actin, alpha skeletal muscle"/>
    <property type="match status" value="1"/>
</dbReference>
<dbReference type="InterPro" id="IPR043129">
    <property type="entry name" value="ATPase_NBD"/>
</dbReference>
<evidence type="ECO:0000256" key="1">
    <source>
        <dbReference type="ARBA" id="ARBA00004245"/>
    </source>
</evidence>
<dbReference type="Gene3D" id="2.30.36.70">
    <property type="entry name" value="Actin, Chain A, domain 2"/>
    <property type="match status" value="1"/>
</dbReference>
<dbReference type="InterPro" id="IPR004000">
    <property type="entry name" value="Actin"/>
</dbReference>
<comment type="similarity">
    <text evidence="6">Belongs to the actin family.</text>
</comment>
<evidence type="ECO:0000256" key="5">
    <source>
        <dbReference type="ARBA" id="ARBA00023212"/>
    </source>
</evidence>
<dbReference type="Gene3D" id="3.90.640.10">
    <property type="entry name" value="Actin, Chain A, domain 4"/>
    <property type="match status" value="1"/>
</dbReference>
<comment type="subcellular location">
    <subcellularLocation>
        <location evidence="1">Cytoplasm</location>
        <location evidence="1">Cytoskeleton</location>
    </subcellularLocation>
</comment>
<keyword evidence="7" id="KW-1185">Reference proteome</keyword>
<sequence length="253" mass="27846">MFPSIVGGQRPRQQRRSWLAKAFRTFLGQKDAYVGDAAQHERDILTRQLMVEVMFEKFNVPAMYVAVPTLLALYASGRTTGIVLDSGDGVTCVTPIHEGYAVPNATQRLDIAGRNGQCSGFICFDKKIYELPGEPVIKLNNERFRCPEALFQVSADALETRDSLLGVKSAGAHEMIDNAIKKCDIEYRKGLYANIVLSSGSTMFPGIAVRVQKEITALAPSTMQIKTVMPPNCKHLVWLGGSILASLSTFQQM</sequence>
<keyword evidence="3" id="KW-0547">Nucleotide-binding</keyword>
<dbReference type="SMART" id="SM00268">
    <property type="entry name" value="ACTIN"/>
    <property type="match status" value="1"/>
</dbReference>
<reference evidence="7" key="1">
    <citation type="submission" date="2014-05" db="EMBL/GenBank/DDBJ databases">
        <title>The genome and life-stage specific transcriptomes of Globodera pallida elucidate key aspects of plant parasitism by a cyst nematode.</title>
        <authorList>
            <person name="Cotton J.A."/>
            <person name="Lilley C.J."/>
            <person name="Jones L.M."/>
            <person name="Kikuchi T."/>
            <person name="Reid A.J."/>
            <person name="Thorpe P."/>
            <person name="Tsai I.J."/>
            <person name="Beasley H."/>
            <person name="Blok V."/>
            <person name="Cock P.J.A."/>
            <person name="Van den Akker S.E."/>
            <person name="Holroyd N."/>
            <person name="Hunt M."/>
            <person name="Mantelin S."/>
            <person name="Naghra H."/>
            <person name="Pain A."/>
            <person name="Palomares-Rius J.E."/>
            <person name="Zarowiecki M."/>
            <person name="Berriman M."/>
            <person name="Jones J.T."/>
            <person name="Urwin P.E."/>
        </authorList>
    </citation>
    <scope>NUCLEOTIDE SEQUENCE [LARGE SCALE GENOMIC DNA]</scope>
    <source>
        <strain evidence="7">Lindley</strain>
    </source>
</reference>
<evidence type="ECO:0000313" key="7">
    <source>
        <dbReference type="Proteomes" id="UP000050741"/>
    </source>
</evidence>
<organism evidence="7 8">
    <name type="scientific">Globodera pallida</name>
    <name type="common">Potato cyst nematode worm</name>
    <name type="synonym">Heterodera pallida</name>
    <dbReference type="NCBI Taxonomy" id="36090"/>
    <lineage>
        <taxon>Eukaryota</taxon>
        <taxon>Metazoa</taxon>
        <taxon>Ecdysozoa</taxon>
        <taxon>Nematoda</taxon>
        <taxon>Chromadorea</taxon>
        <taxon>Rhabditida</taxon>
        <taxon>Tylenchina</taxon>
        <taxon>Tylenchomorpha</taxon>
        <taxon>Tylenchoidea</taxon>
        <taxon>Heteroderidae</taxon>
        <taxon>Heteroderinae</taxon>
        <taxon>Globodera</taxon>
    </lineage>
</organism>
<evidence type="ECO:0000256" key="3">
    <source>
        <dbReference type="ARBA" id="ARBA00022741"/>
    </source>
</evidence>
<evidence type="ECO:0000256" key="2">
    <source>
        <dbReference type="ARBA" id="ARBA00022490"/>
    </source>
</evidence>
<evidence type="ECO:0000256" key="4">
    <source>
        <dbReference type="ARBA" id="ARBA00022840"/>
    </source>
</evidence>
<protein>
    <submittedName>
        <fullName evidence="8">Actin</fullName>
    </submittedName>
</protein>
<name>A0A183C6T4_GLOPA</name>
<dbReference type="Proteomes" id="UP000050741">
    <property type="component" value="Unassembled WGS sequence"/>
</dbReference>
<evidence type="ECO:0000256" key="6">
    <source>
        <dbReference type="RuleBase" id="RU000487"/>
    </source>
</evidence>
<proteinExistence type="inferred from homology"/>
<dbReference type="Pfam" id="PF00022">
    <property type="entry name" value="Actin"/>
    <property type="match status" value="2"/>
</dbReference>
<reference evidence="8" key="2">
    <citation type="submission" date="2016-06" db="UniProtKB">
        <authorList>
            <consortium name="WormBaseParasite"/>
        </authorList>
    </citation>
    <scope>IDENTIFICATION</scope>
</reference>
<evidence type="ECO:0000313" key="8">
    <source>
        <dbReference type="WBParaSite" id="GPLIN_000858000"/>
    </source>
</evidence>